<dbReference type="EMBL" id="FWFG01000067">
    <property type="protein sequence ID" value="SLM92143.1"/>
    <property type="molecule type" value="Genomic_DNA"/>
</dbReference>
<keyword evidence="2" id="KW-0472">Membrane</keyword>
<evidence type="ECO:0000256" key="1">
    <source>
        <dbReference type="SAM" id="MobiDB-lite"/>
    </source>
</evidence>
<dbReference type="Proteomes" id="UP000195981">
    <property type="component" value="Unassembled WGS sequence"/>
</dbReference>
<dbReference type="OrthoDB" id="4792940at2"/>
<feature type="transmembrane region" description="Helical" evidence="2">
    <location>
        <begin position="82"/>
        <end position="103"/>
    </location>
</feature>
<name>A0A1X6X2W4_9MICO</name>
<organism evidence="3 4">
    <name type="scientific">Brachybacterium nesterenkovii</name>
    <dbReference type="NCBI Taxonomy" id="47847"/>
    <lineage>
        <taxon>Bacteria</taxon>
        <taxon>Bacillati</taxon>
        <taxon>Actinomycetota</taxon>
        <taxon>Actinomycetes</taxon>
        <taxon>Micrococcales</taxon>
        <taxon>Dermabacteraceae</taxon>
        <taxon>Brachybacterium</taxon>
    </lineage>
</organism>
<proteinExistence type="predicted"/>
<feature type="region of interest" description="Disordered" evidence="1">
    <location>
        <begin position="1"/>
        <end position="63"/>
    </location>
</feature>
<dbReference type="InterPro" id="IPR025339">
    <property type="entry name" value="DUF4245"/>
</dbReference>
<sequence length="269" mass="26910">MADHQHADQTPTAAPAEPGTTESVTVDPAASESGTVESAAAEDAIAEPAAAEPAPAAVEADASQAPPSQYARMAAPTSVRNVVWALGLTMGVVAVVAVLFFGVGNDPQREVPESNRVDVAASAERAQELAPFTVAVPESADGWSADGWTAKQARYTDGADPRWSVRYSAPSGTLVTLAQAPAITPALIQDAVAGARSDGTVEVEGATCEVYTGTGEGDGGDGADGDGAGAGAARVLACPGEGWGIVVSGKTEQEELVDLAGAAIRSARS</sequence>
<dbReference type="RefSeq" id="WP_159458009.1">
    <property type="nucleotide sequence ID" value="NZ_FWFG01000067.1"/>
</dbReference>
<dbReference type="AlphaFoldDB" id="A0A1X6X2W4"/>
<evidence type="ECO:0000313" key="4">
    <source>
        <dbReference type="Proteomes" id="UP000195981"/>
    </source>
</evidence>
<feature type="compositionally biased region" description="Low complexity" evidence="1">
    <location>
        <begin position="10"/>
        <end position="22"/>
    </location>
</feature>
<dbReference type="Pfam" id="PF14030">
    <property type="entry name" value="DUF4245"/>
    <property type="match status" value="1"/>
</dbReference>
<reference evidence="3 4" key="1">
    <citation type="submission" date="2017-02" db="EMBL/GenBank/DDBJ databases">
        <authorList>
            <person name="Peterson S.W."/>
        </authorList>
    </citation>
    <scope>NUCLEOTIDE SEQUENCE [LARGE SCALE GENOMIC DNA]</scope>
    <source>
        <strain evidence="3 4">CIP104813</strain>
    </source>
</reference>
<keyword evidence="4" id="KW-1185">Reference proteome</keyword>
<accession>A0A1X6X2W4</accession>
<keyword evidence="2" id="KW-1133">Transmembrane helix</keyword>
<gene>
    <name evidence="3" type="ORF">FM110_07605</name>
</gene>
<feature type="compositionally biased region" description="Low complexity" evidence="1">
    <location>
        <begin position="36"/>
        <end position="63"/>
    </location>
</feature>
<evidence type="ECO:0008006" key="5">
    <source>
        <dbReference type="Google" id="ProtNLM"/>
    </source>
</evidence>
<protein>
    <recommendedName>
        <fullName evidence="5">DUF4245 domain-containing protein</fullName>
    </recommendedName>
</protein>
<keyword evidence="2" id="KW-0812">Transmembrane</keyword>
<evidence type="ECO:0000313" key="3">
    <source>
        <dbReference type="EMBL" id="SLM92143.1"/>
    </source>
</evidence>
<evidence type="ECO:0000256" key="2">
    <source>
        <dbReference type="SAM" id="Phobius"/>
    </source>
</evidence>